<evidence type="ECO:0000313" key="2">
    <source>
        <dbReference type="EMBL" id="KAG8190971.1"/>
    </source>
</evidence>
<evidence type="ECO:0000313" key="3">
    <source>
        <dbReference type="Proteomes" id="UP000827092"/>
    </source>
</evidence>
<organism evidence="2 3">
    <name type="scientific">Oedothorax gibbosus</name>
    <dbReference type="NCBI Taxonomy" id="931172"/>
    <lineage>
        <taxon>Eukaryota</taxon>
        <taxon>Metazoa</taxon>
        <taxon>Ecdysozoa</taxon>
        <taxon>Arthropoda</taxon>
        <taxon>Chelicerata</taxon>
        <taxon>Arachnida</taxon>
        <taxon>Araneae</taxon>
        <taxon>Araneomorphae</taxon>
        <taxon>Entelegynae</taxon>
        <taxon>Araneoidea</taxon>
        <taxon>Linyphiidae</taxon>
        <taxon>Erigoninae</taxon>
        <taxon>Oedothorax</taxon>
    </lineage>
</organism>
<feature type="region of interest" description="Disordered" evidence="1">
    <location>
        <begin position="50"/>
        <end position="106"/>
    </location>
</feature>
<comment type="caution">
    <text evidence="2">The sequence shown here is derived from an EMBL/GenBank/DDBJ whole genome shotgun (WGS) entry which is preliminary data.</text>
</comment>
<dbReference type="Proteomes" id="UP000827092">
    <property type="component" value="Unassembled WGS sequence"/>
</dbReference>
<proteinExistence type="predicted"/>
<reference evidence="2 3" key="1">
    <citation type="journal article" date="2022" name="Nat. Ecol. Evol.">
        <title>A masculinizing supergene underlies an exaggerated male reproductive morph in a spider.</title>
        <authorList>
            <person name="Hendrickx F."/>
            <person name="De Corte Z."/>
            <person name="Sonet G."/>
            <person name="Van Belleghem S.M."/>
            <person name="Kostlbacher S."/>
            <person name="Vangestel C."/>
        </authorList>
    </citation>
    <scope>NUCLEOTIDE SEQUENCE [LARGE SCALE GENOMIC DNA]</scope>
    <source>
        <strain evidence="2">W744_W776</strain>
    </source>
</reference>
<sequence>MRRCTSMFVCRSKEHSFDSWLLHKSVASFVRLPERSVAPGLPAVFPSVGVRSRWRSSPPPPPKGSCFEDSRTRGGPLLGPLWPPRGARGSQALVRKECQKGDQPKW</sequence>
<feature type="compositionally biased region" description="Low complexity" evidence="1">
    <location>
        <begin position="73"/>
        <end position="89"/>
    </location>
</feature>
<dbReference type="AlphaFoldDB" id="A0AAV6V3Y3"/>
<accession>A0AAV6V3Y3</accession>
<protein>
    <submittedName>
        <fullName evidence="2">Uncharacterized protein</fullName>
    </submittedName>
</protein>
<feature type="compositionally biased region" description="Basic and acidic residues" evidence="1">
    <location>
        <begin position="94"/>
        <end position="106"/>
    </location>
</feature>
<evidence type="ECO:0000256" key="1">
    <source>
        <dbReference type="SAM" id="MobiDB-lite"/>
    </source>
</evidence>
<keyword evidence="3" id="KW-1185">Reference proteome</keyword>
<name>A0AAV6V3Y3_9ARAC</name>
<dbReference type="EMBL" id="JAFNEN010000169">
    <property type="protein sequence ID" value="KAG8190971.1"/>
    <property type="molecule type" value="Genomic_DNA"/>
</dbReference>
<gene>
    <name evidence="2" type="ORF">JTE90_010831</name>
</gene>